<organism evidence="1 2">
    <name type="scientific">Hygrophoropsis aurantiaca</name>
    <dbReference type="NCBI Taxonomy" id="72124"/>
    <lineage>
        <taxon>Eukaryota</taxon>
        <taxon>Fungi</taxon>
        <taxon>Dikarya</taxon>
        <taxon>Basidiomycota</taxon>
        <taxon>Agaricomycotina</taxon>
        <taxon>Agaricomycetes</taxon>
        <taxon>Agaricomycetidae</taxon>
        <taxon>Boletales</taxon>
        <taxon>Coniophorineae</taxon>
        <taxon>Hygrophoropsidaceae</taxon>
        <taxon>Hygrophoropsis</taxon>
    </lineage>
</organism>
<evidence type="ECO:0000313" key="2">
    <source>
        <dbReference type="Proteomes" id="UP000790377"/>
    </source>
</evidence>
<name>A0ACB8AN30_9AGAM</name>
<gene>
    <name evidence="1" type="ORF">BJ138DRAFT_1143338</name>
</gene>
<comment type="caution">
    <text evidence="1">The sequence shown here is derived from an EMBL/GenBank/DDBJ whole genome shotgun (WGS) entry which is preliminary data.</text>
</comment>
<protein>
    <submittedName>
        <fullName evidence="1">General substrate transporter</fullName>
    </submittedName>
</protein>
<accession>A0ACB8AN30</accession>
<sequence>MISTISKIYLIALHTSLAGLLYGLDTGSIGPVTQMIQFGDSIGHLSSGKLGIYVSSILLSASLSSLCSGYVSDRISRKYGILTGSLIALLGTVISASAKNVPALFCARLITGIGQGQSISVVTIYLCEIAPQEIRGTVACMLQLLITIGIAVGYFVSYATSRIDSSLAWRIPFIVQACMAAILAFGMLFMPFSPRWLVERGRIEEARAVLGNLRESHRVEEELQAIRGSIEETRTEDQASYAELFEKRYIKRTILGIFIMAFEMLCGIDAVLYYAPILFTQAGFTSQRASFLASGVSGIINFVFTIPAQLWVDKWGRKFPVIGGGLAIAACYMAIGTLYAIHGGKADDEVYLGGGKGIQWAVIILIYMFVANFAWSWAVVIKIYACEIIPTRIRAKGCAMQQLANWLVNFTVALTAPLFLRASPSGPYFFFSSATLFTVAICCFFMPETKGKSLEEIEGLFELTPIVLAGVVGNV</sequence>
<keyword evidence="2" id="KW-1185">Reference proteome</keyword>
<proteinExistence type="predicted"/>
<evidence type="ECO:0000313" key="1">
    <source>
        <dbReference type="EMBL" id="KAH7914667.1"/>
    </source>
</evidence>
<dbReference type="Proteomes" id="UP000790377">
    <property type="component" value="Unassembled WGS sequence"/>
</dbReference>
<reference evidence="1" key="1">
    <citation type="journal article" date="2021" name="New Phytol.">
        <title>Evolutionary innovations through gain and loss of genes in the ectomycorrhizal Boletales.</title>
        <authorList>
            <person name="Wu G."/>
            <person name="Miyauchi S."/>
            <person name="Morin E."/>
            <person name="Kuo A."/>
            <person name="Drula E."/>
            <person name="Varga T."/>
            <person name="Kohler A."/>
            <person name="Feng B."/>
            <person name="Cao Y."/>
            <person name="Lipzen A."/>
            <person name="Daum C."/>
            <person name="Hundley H."/>
            <person name="Pangilinan J."/>
            <person name="Johnson J."/>
            <person name="Barry K."/>
            <person name="LaButti K."/>
            <person name="Ng V."/>
            <person name="Ahrendt S."/>
            <person name="Min B."/>
            <person name="Choi I.G."/>
            <person name="Park H."/>
            <person name="Plett J.M."/>
            <person name="Magnuson J."/>
            <person name="Spatafora J.W."/>
            <person name="Nagy L.G."/>
            <person name="Henrissat B."/>
            <person name="Grigoriev I.V."/>
            <person name="Yang Z.L."/>
            <person name="Xu J."/>
            <person name="Martin F.M."/>
        </authorList>
    </citation>
    <scope>NUCLEOTIDE SEQUENCE</scope>
    <source>
        <strain evidence="1">ATCC 28755</strain>
    </source>
</reference>
<dbReference type="EMBL" id="MU267610">
    <property type="protein sequence ID" value="KAH7914667.1"/>
    <property type="molecule type" value="Genomic_DNA"/>
</dbReference>